<evidence type="ECO:0000313" key="2">
    <source>
        <dbReference type="Proteomes" id="UP001333110"/>
    </source>
</evidence>
<dbReference type="EMBL" id="JAUNZN010000007">
    <property type="protein sequence ID" value="KAK4818642.1"/>
    <property type="molecule type" value="Genomic_DNA"/>
</dbReference>
<reference evidence="1 2" key="1">
    <citation type="journal article" date="2023" name="J. Hered.">
        <title>Chromosome-level genome of the wood stork (Mycteria americana) provides insight into avian chromosome evolution.</title>
        <authorList>
            <person name="Flamio R. Jr."/>
            <person name="Ramstad K.M."/>
        </authorList>
    </citation>
    <scope>NUCLEOTIDE SEQUENCE [LARGE SCALE GENOMIC DNA]</scope>
    <source>
        <strain evidence="1">JAX WOST 10</strain>
    </source>
</reference>
<evidence type="ECO:0000313" key="1">
    <source>
        <dbReference type="EMBL" id="KAK4818642.1"/>
    </source>
</evidence>
<name>A0AAN7RVI2_MYCAM</name>
<dbReference type="AlphaFoldDB" id="A0AAN7RVI2"/>
<protein>
    <submittedName>
        <fullName evidence="1">Uncharacterized protein</fullName>
    </submittedName>
</protein>
<dbReference type="Proteomes" id="UP001333110">
    <property type="component" value="Unassembled WGS sequence"/>
</dbReference>
<proteinExistence type="predicted"/>
<organism evidence="1 2">
    <name type="scientific">Mycteria americana</name>
    <name type="common">Wood stork</name>
    <dbReference type="NCBI Taxonomy" id="33587"/>
    <lineage>
        <taxon>Eukaryota</taxon>
        <taxon>Metazoa</taxon>
        <taxon>Chordata</taxon>
        <taxon>Craniata</taxon>
        <taxon>Vertebrata</taxon>
        <taxon>Euteleostomi</taxon>
        <taxon>Archelosauria</taxon>
        <taxon>Archosauria</taxon>
        <taxon>Dinosauria</taxon>
        <taxon>Saurischia</taxon>
        <taxon>Theropoda</taxon>
        <taxon>Coelurosauria</taxon>
        <taxon>Aves</taxon>
        <taxon>Neognathae</taxon>
        <taxon>Neoaves</taxon>
        <taxon>Aequornithes</taxon>
        <taxon>Ciconiiformes</taxon>
        <taxon>Ciconiidae</taxon>
        <taxon>Mycteria</taxon>
    </lineage>
</organism>
<sequence>MIALPKTASNHHIAHKSFSVGEQEVQRGTFPRWLTHQLCQEVIICHTLQDPPGLFPLCCIVFPADIRTEKNEIKSKSIQSSFSAKRFAQWLPSTAISLPPDPLTGSDCSLGMSADDGVLHPALESSAQERHGPVGAGPEEVTKVFRELEHLCYEARLHRRGYELGLFSVEKRRLWGDLIAAFQYFKEAYQCTRGNGFKLTEGRFRLDMRKKCFTTRVVKHWRRLPREVVDAPSLVTFKARLDGALSNLIWWKMSLPMAGDRDNNDFKVIVAKNIAANFAILMKAVEISLNDVKAICKTFSRVSSLQGSLTAGMSTELSLLRSASSDRLGSIDHGNEKKVIIRYDRELIVVQCNIQVHNTSVVVKKKNRISPAKKFVPIFLISPLEVLKGYDKVSRQPSLLQVEHPQLSQPVFIAEVFQPSDHFCGLLWTRSNSSMSFLCQGPQSWTQYCRGGLTRAEQRRRITSLDLLAMLLFMQPRPVLIPGVALTQVQDPALGLVEPHEVHMSPLLELVQVPLDGILSLRRVNGTTQLGVICKLAEGALDSTMSLMKILNSTGPNTDP</sequence>
<gene>
    <name evidence="1" type="ORF">QYF61_016613</name>
</gene>
<comment type="caution">
    <text evidence="1">The sequence shown here is derived from an EMBL/GenBank/DDBJ whole genome shotgun (WGS) entry which is preliminary data.</text>
</comment>
<keyword evidence="2" id="KW-1185">Reference proteome</keyword>
<accession>A0AAN7RVI2</accession>